<dbReference type="AlphaFoldDB" id="A0A380WD75"/>
<dbReference type="Gene3D" id="3.40.50.720">
    <property type="entry name" value="NAD(P)-binding Rossmann-like Domain"/>
    <property type="match status" value="1"/>
</dbReference>
<dbReference type="InterPro" id="IPR000683">
    <property type="entry name" value="Gfo/Idh/MocA-like_OxRdtase_N"/>
</dbReference>
<dbReference type="GO" id="GO:0033712">
    <property type="term" value="F:1,5-anhydro-D-fructose reductase (1,5-anhydro-D-mannitol-forming) activity"/>
    <property type="evidence" value="ECO:0007669"/>
    <property type="project" value="UniProtKB-EC"/>
</dbReference>
<dbReference type="SUPFAM" id="SSF51735">
    <property type="entry name" value="NAD(P)-binding Rossmann-fold domains"/>
    <property type="match status" value="1"/>
</dbReference>
<dbReference type="PANTHER" id="PTHR43818:SF11">
    <property type="entry name" value="BCDNA.GH03377"/>
    <property type="match status" value="1"/>
</dbReference>
<feature type="domain" description="GFO/IDH/MocA-like oxidoreductase" evidence="3">
    <location>
        <begin position="134"/>
        <end position="255"/>
    </location>
</feature>
<dbReference type="RefSeq" id="WP_115729513.1">
    <property type="nucleotide sequence ID" value="NZ_BAAAVY010000011.1"/>
</dbReference>
<dbReference type="EMBL" id="UFSM01000001">
    <property type="protein sequence ID" value="SUU86963.1"/>
    <property type="molecule type" value="Genomic_DNA"/>
</dbReference>
<dbReference type="SUPFAM" id="SSF55347">
    <property type="entry name" value="Glyceraldehyde-3-phosphate dehydrogenase-like, C-terminal domain"/>
    <property type="match status" value="1"/>
</dbReference>
<name>A0A380WD75_AMIAI</name>
<organism evidence="4 5">
    <name type="scientific">Aminobacter aminovorans</name>
    <name type="common">Chelatobacter heintzii</name>
    <dbReference type="NCBI Taxonomy" id="83263"/>
    <lineage>
        <taxon>Bacteria</taxon>
        <taxon>Pseudomonadati</taxon>
        <taxon>Pseudomonadota</taxon>
        <taxon>Alphaproteobacteria</taxon>
        <taxon>Hyphomicrobiales</taxon>
        <taxon>Phyllobacteriaceae</taxon>
        <taxon>Aminobacter</taxon>
    </lineage>
</organism>
<reference evidence="4 5" key="1">
    <citation type="submission" date="2018-06" db="EMBL/GenBank/DDBJ databases">
        <authorList>
            <consortium name="Pathogen Informatics"/>
            <person name="Doyle S."/>
        </authorList>
    </citation>
    <scope>NUCLEOTIDE SEQUENCE [LARGE SCALE GENOMIC DNA]</scope>
    <source>
        <strain evidence="4 5">NCTC10684</strain>
    </source>
</reference>
<dbReference type="InterPro" id="IPR036291">
    <property type="entry name" value="NAD(P)-bd_dom_sf"/>
</dbReference>
<feature type="domain" description="Gfo/Idh/MocA-like oxidoreductase N-terminal" evidence="2">
    <location>
        <begin position="6"/>
        <end position="124"/>
    </location>
</feature>
<proteinExistence type="predicted"/>
<dbReference type="Pfam" id="PF22725">
    <property type="entry name" value="GFO_IDH_MocA_C3"/>
    <property type="match status" value="1"/>
</dbReference>
<evidence type="ECO:0000256" key="1">
    <source>
        <dbReference type="ARBA" id="ARBA00023002"/>
    </source>
</evidence>
<dbReference type="EC" id="1.1.1.292" evidence="4"/>
<dbReference type="OrthoDB" id="7798185at2"/>
<dbReference type="InterPro" id="IPR050463">
    <property type="entry name" value="Gfo/Idh/MocA_oxidrdct_glycsds"/>
</dbReference>
<dbReference type="InterPro" id="IPR055170">
    <property type="entry name" value="GFO_IDH_MocA-like_dom"/>
</dbReference>
<dbReference type="Proteomes" id="UP000254701">
    <property type="component" value="Unassembled WGS sequence"/>
</dbReference>
<evidence type="ECO:0000259" key="2">
    <source>
        <dbReference type="Pfam" id="PF01408"/>
    </source>
</evidence>
<evidence type="ECO:0000313" key="4">
    <source>
        <dbReference type="EMBL" id="SUU86963.1"/>
    </source>
</evidence>
<keyword evidence="1 4" id="KW-0560">Oxidoreductase</keyword>
<protein>
    <submittedName>
        <fullName evidence="4">1,5-anhydro-D-fructose reductase</fullName>
        <ecNumber evidence="4">1.1.1.292</ecNumber>
    </submittedName>
</protein>
<sequence>MSRQLGVGLYGAGNIVHDGHAPAVAAGASTRLAAVCDIDEARARTLADAYGGANIYTSLDKMLADPSVDIVIMATPNNLHRRDFEACARAGKHVLCEKPLAVTYPDAIAMARIAEEHKIVLKTGFNQRYLNQIRMAKLAIEAGLIGEVFSFRTVFSAKWDNWVDGSNFRWDLERSGGATTNDNLIHRFDMLRYLLDDDYAEVVADVSHCVIPPVVDDNVHLMVRTNKGARGSFIADRYSPVLGDATELYGTKGSLSFWTNAGSPFFDVPLAINTTVPMNELPEPIRKAVYPTARSKQNRHAWDGWLSIWPPRNEWDTYAEQLAGMAEEILSGTRDGIGATGFDGARATELVHAAYSSQIARAWVSLPLADNAPFAFPDFEGHGSDAKAGRS</sequence>
<gene>
    <name evidence="4" type="primary">afr_1</name>
    <name evidence="4" type="ORF">NCTC10684_00152</name>
</gene>
<dbReference type="Pfam" id="PF01408">
    <property type="entry name" value="GFO_IDH_MocA"/>
    <property type="match status" value="1"/>
</dbReference>
<accession>A0A380WD75</accession>
<evidence type="ECO:0000313" key="5">
    <source>
        <dbReference type="Proteomes" id="UP000254701"/>
    </source>
</evidence>
<evidence type="ECO:0000259" key="3">
    <source>
        <dbReference type="Pfam" id="PF22725"/>
    </source>
</evidence>
<dbReference type="PANTHER" id="PTHR43818">
    <property type="entry name" value="BCDNA.GH03377"/>
    <property type="match status" value="1"/>
</dbReference>
<dbReference type="Gene3D" id="3.30.360.10">
    <property type="entry name" value="Dihydrodipicolinate Reductase, domain 2"/>
    <property type="match status" value="1"/>
</dbReference>
<dbReference type="GO" id="GO:0000166">
    <property type="term" value="F:nucleotide binding"/>
    <property type="evidence" value="ECO:0007669"/>
    <property type="project" value="InterPro"/>
</dbReference>